<dbReference type="AlphaFoldDB" id="A0A6M3L9V9"/>
<dbReference type="EMBL" id="MT142893">
    <property type="protein sequence ID" value="QJA90134.1"/>
    <property type="molecule type" value="Genomic_DNA"/>
</dbReference>
<reference evidence="1" key="1">
    <citation type="submission" date="2020-03" db="EMBL/GenBank/DDBJ databases">
        <title>The deep terrestrial virosphere.</title>
        <authorList>
            <person name="Holmfeldt K."/>
            <person name="Nilsson E."/>
            <person name="Simone D."/>
            <person name="Lopez-Fernandez M."/>
            <person name="Wu X."/>
            <person name="de Brujin I."/>
            <person name="Lundin D."/>
            <person name="Andersson A."/>
            <person name="Bertilsson S."/>
            <person name="Dopson M."/>
        </authorList>
    </citation>
    <scope>NUCLEOTIDE SEQUENCE</scope>
    <source>
        <strain evidence="1">MM415B02435</strain>
    </source>
</reference>
<protein>
    <submittedName>
        <fullName evidence="1">Uncharacterized protein</fullName>
    </submittedName>
</protein>
<accession>A0A6M3L9V9</accession>
<gene>
    <name evidence="1" type="ORF">MM415B02435_0004</name>
</gene>
<name>A0A6M3L9V9_9ZZZZ</name>
<evidence type="ECO:0000313" key="1">
    <source>
        <dbReference type="EMBL" id="QJA90134.1"/>
    </source>
</evidence>
<organism evidence="1">
    <name type="scientific">viral metagenome</name>
    <dbReference type="NCBI Taxonomy" id="1070528"/>
    <lineage>
        <taxon>unclassified sequences</taxon>
        <taxon>metagenomes</taxon>
        <taxon>organismal metagenomes</taxon>
    </lineage>
</organism>
<proteinExistence type="predicted"/>
<sequence>MRCPRDGSKLYKIGISLACKRCSYKIIQPSKKWVPELHWKKSFPADYDWSSFTTTNATISGGTVTISTGETQATLISPQFTNLTRSSTQLRDFTKILIEKTTGSLNDGKITLSASNDGGTTWVRIKDNGHIYDLNYGNEDAGGGTKQSKYSDLRIRIILKRQSASDTSPSISLFNIAYNHIPDDGRRVF</sequence>